<dbReference type="EMBL" id="JANPWB010000011">
    <property type="protein sequence ID" value="KAJ1124007.1"/>
    <property type="molecule type" value="Genomic_DNA"/>
</dbReference>
<reference evidence="2" key="1">
    <citation type="journal article" date="2022" name="bioRxiv">
        <title>Sequencing and chromosome-scale assembly of the giantPleurodeles waltlgenome.</title>
        <authorList>
            <person name="Brown T."/>
            <person name="Elewa A."/>
            <person name="Iarovenko S."/>
            <person name="Subramanian E."/>
            <person name="Araus A.J."/>
            <person name="Petzold A."/>
            <person name="Susuki M."/>
            <person name="Suzuki K.-i.T."/>
            <person name="Hayashi T."/>
            <person name="Toyoda A."/>
            <person name="Oliveira C."/>
            <person name="Osipova E."/>
            <person name="Leigh N.D."/>
            <person name="Simon A."/>
            <person name="Yun M.H."/>
        </authorList>
    </citation>
    <scope>NUCLEOTIDE SEQUENCE</scope>
    <source>
        <strain evidence="2">20211129_DDA</strain>
        <tissue evidence="2">Liver</tissue>
    </source>
</reference>
<evidence type="ECO:0000256" key="1">
    <source>
        <dbReference type="SAM" id="MobiDB-lite"/>
    </source>
</evidence>
<protein>
    <submittedName>
        <fullName evidence="2">Uncharacterized protein</fullName>
    </submittedName>
</protein>
<dbReference type="Proteomes" id="UP001066276">
    <property type="component" value="Chromosome 7"/>
</dbReference>
<organism evidence="2 3">
    <name type="scientific">Pleurodeles waltl</name>
    <name type="common">Iberian ribbed newt</name>
    <dbReference type="NCBI Taxonomy" id="8319"/>
    <lineage>
        <taxon>Eukaryota</taxon>
        <taxon>Metazoa</taxon>
        <taxon>Chordata</taxon>
        <taxon>Craniata</taxon>
        <taxon>Vertebrata</taxon>
        <taxon>Euteleostomi</taxon>
        <taxon>Amphibia</taxon>
        <taxon>Batrachia</taxon>
        <taxon>Caudata</taxon>
        <taxon>Salamandroidea</taxon>
        <taxon>Salamandridae</taxon>
        <taxon>Pleurodelinae</taxon>
        <taxon>Pleurodeles</taxon>
    </lineage>
</organism>
<gene>
    <name evidence="2" type="ORF">NDU88_002471</name>
</gene>
<keyword evidence="3" id="KW-1185">Reference proteome</keyword>
<proteinExistence type="predicted"/>
<feature type="region of interest" description="Disordered" evidence="1">
    <location>
        <begin position="1"/>
        <end position="79"/>
    </location>
</feature>
<dbReference type="AlphaFoldDB" id="A0AAV7P9S3"/>
<evidence type="ECO:0000313" key="2">
    <source>
        <dbReference type="EMBL" id="KAJ1124007.1"/>
    </source>
</evidence>
<comment type="caution">
    <text evidence="2">The sequence shown here is derived from an EMBL/GenBank/DDBJ whole genome shotgun (WGS) entry which is preliminary data.</text>
</comment>
<sequence>MEGQPPLTRSNTAHHHGAIEHAKLSPPAALHSLSPGRGQSVFKRGRMAQRSPPLLFRSSRGPHPGPSAFLRSGGPEPRDAALRTIPRPVQLPPRPRLCHRILVLRPAGPLLVSAAGPKSSRRDLTLLRGGRRLGPRQ</sequence>
<evidence type="ECO:0000313" key="3">
    <source>
        <dbReference type="Proteomes" id="UP001066276"/>
    </source>
</evidence>
<feature type="region of interest" description="Disordered" evidence="1">
    <location>
        <begin position="114"/>
        <end position="137"/>
    </location>
</feature>
<accession>A0AAV7P9S3</accession>
<name>A0AAV7P9S3_PLEWA</name>